<feature type="domain" description="Carrier" evidence="4">
    <location>
        <begin position="16"/>
        <end position="91"/>
    </location>
</feature>
<keyword evidence="2 3" id="KW-0597">Phosphoprotein</keyword>
<dbReference type="KEGG" id="gai:IMCC3135_34045"/>
<evidence type="ECO:0000259" key="4">
    <source>
        <dbReference type="PROSITE" id="PS50075"/>
    </source>
</evidence>
<keyword evidence="3" id="KW-0444">Lipid biosynthesis</keyword>
<comment type="subcellular location">
    <subcellularLocation>
        <location evidence="3">Cytoplasm</location>
    </subcellularLocation>
</comment>
<sequence>MKNSNSTPETENGMDTKVFDHIRDTLNSMFDIDKNKITPEARLYEDLDIDSIDAVDLVVELKSFTGSRINPDDFKSVRTIQDVVSAVERLMKP</sequence>
<dbReference type="InterPro" id="IPR003231">
    <property type="entry name" value="ACP"/>
</dbReference>
<protein>
    <recommendedName>
        <fullName evidence="3">Acyl carrier protein</fullName>
        <shortName evidence="3">ACP</shortName>
    </recommendedName>
</protein>
<dbReference type="PROSITE" id="PS50075">
    <property type="entry name" value="CARRIER"/>
    <property type="match status" value="1"/>
</dbReference>
<dbReference type="Pfam" id="PF00550">
    <property type="entry name" value="PP-binding"/>
    <property type="match status" value="1"/>
</dbReference>
<dbReference type="InterPro" id="IPR036736">
    <property type="entry name" value="ACP-like_sf"/>
</dbReference>
<dbReference type="GO" id="GO:0000036">
    <property type="term" value="F:acyl carrier activity"/>
    <property type="evidence" value="ECO:0007669"/>
    <property type="project" value="UniProtKB-UniRule"/>
</dbReference>
<reference evidence="5 6" key="1">
    <citation type="submission" date="2016-12" db="EMBL/GenBank/DDBJ databases">
        <authorList>
            <person name="Song W.-J."/>
            <person name="Kurnit D.M."/>
        </authorList>
    </citation>
    <scope>NUCLEOTIDE SEQUENCE [LARGE SCALE GENOMIC DNA]</scope>
    <source>
        <strain evidence="5 6">IMCC3135</strain>
    </source>
</reference>
<feature type="modified residue" description="O-(pantetheine 4'-phosphoryl)serine" evidence="3">
    <location>
        <position position="51"/>
    </location>
</feature>
<comment type="PTM">
    <text evidence="3">4'-phosphopantetheine is transferred from CoA to a specific serine of apo-ACP by AcpS. This modification is essential for activity because fatty acids are bound in thioester linkage to the sulfhydryl of the prosthetic group.</text>
</comment>
<dbReference type="EMBL" id="CP018632">
    <property type="protein sequence ID" value="ASJ76849.1"/>
    <property type="molecule type" value="Genomic_DNA"/>
</dbReference>
<dbReference type="SUPFAM" id="SSF47336">
    <property type="entry name" value="ACP-like"/>
    <property type="match status" value="1"/>
</dbReference>
<evidence type="ECO:0000256" key="1">
    <source>
        <dbReference type="ARBA" id="ARBA00022450"/>
    </source>
</evidence>
<evidence type="ECO:0000256" key="2">
    <source>
        <dbReference type="ARBA" id="ARBA00022553"/>
    </source>
</evidence>
<dbReference type="UniPathway" id="UPA00094"/>
<keyword evidence="1 3" id="KW-0596">Phosphopantetheine</keyword>
<evidence type="ECO:0000256" key="3">
    <source>
        <dbReference type="HAMAP-Rule" id="MF_01217"/>
    </source>
</evidence>
<accession>A0A2Z2NZY6</accession>
<dbReference type="Gene3D" id="1.10.1200.10">
    <property type="entry name" value="ACP-like"/>
    <property type="match status" value="1"/>
</dbReference>
<name>A0A2Z2NZY6_9GAMM</name>
<comment type="similarity">
    <text evidence="3">Belongs to the acyl carrier protein (ACP) family.</text>
</comment>
<proteinExistence type="inferred from homology"/>
<keyword evidence="3" id="KW-0443">Lipid metabolism</keyword>
<dbReference type="HAMAP" id="MF_01217">
    <property type="entry name" value="Acyl_carrier"/>
    <property type="match status" value="1"/>
</dbReference>
<organism evidence="5 6">
    <name type="scientific">Granulosicoccus antarcticus IMCC3135</name>
    <dbReference type="NCBI Taxonomy" id="1192854"/>
    <lineage>
        <taxon>Bacteria</taxon>
        <taxon>Pseudomonadati</taxon>
        <taxon>Pseudomonadota</taxon>
        <taxon>Gammaproteobacteria</taxon>
        <taxon>Chromatiales</taxon>
        <taxon>Granulosicoccaceae</taxon>
        <taxon>Granulosicoccus</taxon>
    </lineage>
</organism>
<dbReference type="GO" id="GO:0005737">
    <property type="term" value="C:cytoplasm"/>
    <property type="evidence" value="ECO:0007669"/>
    <property type="project" value="UniProtKB-SubCell"/>
</dbReference>
<keyword evidence="3" id="KW-0963">Cytoplasm</keyword>
<comment type="function">
    <text evidence="3">Carrier of the growing fatty acid chain in fatty acid biosynthesis.</text>
</comment>
<evidence type="ECO:0000313" key="5">
    <source>
        <dbReference type="EMBL" id="ASJ76849.1"/>
    </source>
</evidence>
<evidence type="ECO:0000313" key="6">
    <source>
        <dbReference type="Proteomes" id="UP000250079"/>
    </source>
</evidence>
<gene>
    <name evidence="5" type="primary">acpP_4</name>
    <name evidence="3" type="synonym">acpP</name>
    <name evidence="5" type="ORF">IMCC3135_34045</name>
</gene>
<comment type="pathway">
    <text evidence="3">Lipid metabolism; fatty acid biosynthesis.</text>
</comment>
<dbReference type="NCBIfam" id="NF003757">
    <property type="entry name" value="PRK05350.1"/>
    <property type="match status" value="1"/>
</dbReference>
<dbReference type="RefSeq" id="WP_236994715.1">
    <property type="nucleotide sequence ID" value="NZ_CP018632.1"/>
</dbReference>
<keyword evidence="3" id="KW-0276">Fatty acid metabolism</keyword>
<dbReference type="AlphaFoldDB" id="A0A2Z2NZY6"/>
<dbReference type="Proteomes" id="UP000250079">
    <property type="component" value="Chromosome"/>
</dbReference>
<keyword evidence="6" id="KW-1185">Reference proteome</keyword>
<keyword evidence="3" id="KW-0275">Fatty acid biosynthesis</keyword>
<dbReference type="InterPro" id="IPR009081">
    <property type="entry name" value="PP-bd_ACP"/>
</dbReference>